<evidence type="ECO:0000256" key="1">
    <source>
        <dbReference type="SAM" id="Coils"/>
    </source>
</evidence>
<dbReference type="EMBL" id="CCKQ01006748">
    <property type="protein sequence ID" value="CDW78063.1"/>
    <property type="molecule type" value="Genomic_DNA"/>
</dbReference>
<dbReference type="PANTHER" id="PTHR47383">
    <property type="entry name" value="OS03G0659800 PROTEIN"/>
    <property type="match status" value="1"/>
</dbReference>
<name>A0A078ABA1_STYLE</name>
<evidence type="ECO:0000313" key="4">
    <source>
        <dbReference type="Proteomes" id="UP000039865"/>
    </source>
</evidence>
<dbReference type="PANTHER" id="PTHR47383:SF8">
    <property type="entry name" value="OS01G0768300 PROTEIN"/>
    <property type="match status" value="1"/>
</dbReference>
<dbReference type="Proteomes" id="UP000039865">
    <property type="component" value="Unassembled WGS sequence"/>
</dbReference>
<evidence type="ECO:0000313" key="3">
    <source>
        <dbReference type="EMBL" id="CDW78063.1"/>
    </source>
</evidence>
<dbReference type="InterPro" id="IPR058935">
    <property type="entry name" value="At4g15545-like_C"/>
</dbReference>
<dbReference type="InParanoid" id="A0A078ABA1"/>
<evidence type="ECO:0000259" key="2">
    <source>
        <dbReference type="Pfam" id="PF25972"/>
    </source>
</evidence>
<dbReference type="AlphaFoldDB" id="A0A078ABA1"/>
<feature type="coiled-coil region" evidence="1">
    <location>
        <begin position="26"/>
        <end position="88"/>
    </location>
</feature>
<protein>
    <recommendedName>
        <fullName evidence="2">At4g15545-like C-terminal domain-containing protein</fullName>
    </recommendedName>
</protein>
<dbReference type="InterPro" id="IPR058936">
    <property type="entry name" value="At4g15545-like"/>
</dbReference>
<sequence length="297" mass="34566">MKIVQAAFESKSKDYEQQISELKIHLTERNDYIKRLEKRNAQLEKQVIDQMNAIQEQQTQIKFRDRQIQELESKYESLEKIRKDIINTVSQHGSGGNSLVVNQHSPLIKENYQTNNKTLKPTQNNILIQNSQTFANNLGKFINQDDLMNFKSLSPENTANITNNNFLSQQQHIQNFQKLNQNQTQKESSCLDYPLIKQNLNTIEMKENKNERLSHYQNNGPIAQSQSSSESKIFFKNVKARLSEEKFNEFLLNVKRLNGKVQSKAQTLINIAKLFGKENDDLFKNFEHIICPSTQSQ</sequence>
<dbReference type="Pfam" id="PF25972">
    <property type="entry name" value="At4g15545_C"/>
    <property type="match status" value="1"/>
</dbReference>
<keyword evidence="4" id="KW-1185">Reference proteome</keyword>
<reference evidence="3 4" key="1">
    <citation type="submission" date="2014-06" db="EMBL/GenBank/DDBJ databases">
        <authorList>
            <person name="Swart Estienne"/>
        </authorList>
    </citation>
    <scope>NUCLEOTIDE SEQUENCE [LARGE SCALE GENOMIC DNA]</scope>
    <source>
        <strain evidence="3 4">130c</strain>
    </source>
</reference>
<proteinExistence type="predicted"/>
<keyword evidence="1" id="KW-0175">Coiled coil</keyword>
<feature type="domain" description="At4g15545-like C-terminal" evidence="2">
    <location>
        <begin position="228"/>
        <end position="291"/>
    </location>
</feature>
<gene>
    <name evidence="3" type="primary">Contig12891.g13752</name>
    <name evidence="3" type="ORF">STYLEM_7033</name>
</gene>
<dbReference type="OrthoDB" id="5599468at2759"/>
<accession>A0A078ABA1</accession>
<organism evidence="3 4">
    <name type="scientific">Stylonychia lemnae</name>
    <name type="common">Ciliate</name>
    <dbReference type="NCBI Taxonomy" id="5949"/>
    <lineage>
        <taxon>Eukaryota</taxon>
        <taxon>Sar</taxon>
        <taxon>Alveolata</taxon>
        <taxon>Ciliophora</taxon>
        <taxon>Intramacronucleata</taxon>
        <taxon>Spirotrichea</taxon>
        <taxon>Stichotrichia</taxon>
        <taxon>Sporadotrichida</taxon>
        <taxon>Oxytrichidae</taxon>
        <taxon>Stylonychinae</taxon>
        <taxon>Stylonychia</taxon>
    </lineage>
</organism>